<protein>
    <submittedName>
        <fullName evidence="1">Uncharacterized protein</fullName>
    </submittedName>
</protein>
<dbReference type="Proteomes" id="UP000054477">
    <property type="component" value="Unassembled WGS sequence"/>
</dbReference>
<name>A0A0C9XQI8_9AGAR</name>
<keyword evidence="2" id="KW-1185">Reference proteome</keyword>
<organism evidence="1 2">
    <name type="scientific">Laccaria amethystina LaAM-08-1</name>
    <dbReference type="NCBI Taxonomy" id="1095629"/>
    <lineage>
        <taxon>Eukaryota</taxon>
        <taxon>Fungi</taxon>
        <taxon>Dikarya</taxon>
        <taxon>Basidiomycota</taxon>
        <taxon>Agaricomycotina</taxon>
        <taxon>Agaricomycetes</taxon>
        <taxon>Agaricomycetidae</taxon>
        <taxon>Agaricales</taxon>
        <taxon>Agaricineae</taxon>
        <taxon>Hydnangiaceae</taxon>
        <taxon>Laccaria</taxon>
    </lineage>
</organism>
<proteinExistence type="predicted"/>
<dbReference type="AlphaFoldDB" id="A0A0C9XQI8"/>
<accession>A0A0C9XQI8</accession>
<gene>
    <name evidence="1" type="ORF">K443DRAFT_101358</name>
</gene>
<evidence type="ECO:0000313" key="2">
    <source>
        <dbReference type="Proteomes" id="UP000054477"/>
    </source>
</evidence>
<dbReference type="EMBL" id="KN838636">
    <property type="protein sequence ID" value="KIJ99931.1"/>
    <property type="molecule type" value="Genomic_DNA"/>
</dbReference>
<dbReference type="OrthoDB" id="529273at2759"/>
<sequence length="115" mass="12905">MVSDEPWMVPDIRFIYSKGVSIQPGPEAAETCIPSTEDIRIISGSEAKKLFGVGAQIMGGVTVHALITHYYHWSAGLWFEFWRTYSSLDTAITSKGNTTLPTVRRLMFNHLDAFH</sequence>
<reference evidence="1 2" key="1">
    <citation type="submission" date="2014-04" db="EMBL/GenBank/DDBJ databases">
        <authorList>
            <consortium name="DOE Joint Genome Institute"/>
            <person name="Kuo A."/>
            <person name="Kohler A."/>
            <person name="Nagy L.G."/>
            <person name="Floudas D."/>
            <person name="Copeland A."/>
            <person name="Barry K.W."/>
            <person name="Cichocki N."/>
            <person name="Veneault-Fourrey C."/>
            <person name="LaButti K."/>
            <person name="Lindquist E.A."/>
            <person name="Lipzen A."/>
            <person name="Lundell T."/>
            <person name="Morin E."/>
            <person name="Murat C."/>
            <person name="Sun H."/>
            <person name="Tunlid A."/>
            <person name="Henrissat B."/>
            <person name="Grigoriev I.V."/>
            <person name="Hibbett D.S."/>
            <person name="Martin F."/>
            <person name="Nordberg H.P."/>
            <person name="Cantor M.N."/>
            <person name="Hua S.X."/>
        </authorList>
    </citation>
    <scope>NUCLEOTIDE SEQUENCE [LARGE SCALE GENOMIC DNA]</scope>
    <source>
        <strain evidence="1 2">LaAM-08-1</strain>
    </source>
</reference>
<dbReference type="HOGENOM" id="CLU_2190384_0_0_1"/>
<dbReference type="STRING" id="1095629.A0A0C9XQI8"/>
<evidence type="ECO:0000313" key="1">
    <source>
        <dbReference type="EMBL" id="KIJ99931.1"/>
    </source>
</evidence>
<reference evidence="2" key="2">
    <citation type="submission" date="2015-01" db="EMBL/GenBank/DDBJ databases">
        <title>Evolutionary Origins and Diversification of the Mycorrhizal Mutualists.</title>
        <authorList>
            <consortium name="DOE Joint Genome Institute"/>
            <consortium name="Mycorrhizal Genomics Consortium"/>
            <person name="Kohler A."/>
            <person name="Kuo A."/>
            <person name="Nagy L.G."/>
            <person name="Floudas D."/>
            <person name="Copeland A."/>
            <person name="Barry K.W."/>
            <person name="Cichocki N."/>
            <person name="Veneault-Fourrey C."/>
            <person name="LaButti K."/>
            <person name="Lindquist E.A."/>
            <person name="Lipzen A."/>
            <person name="Lundell T."/>
            <person name="Morin E."/>
            <person name="Murat C."/>
            <person name="Riley R."/>
            <person name="Ohm R."/>
            <person name="Sun H."/>
            <person name="Tunlid A."/>
            <person name="Henrissat B."/>
            <person name="Grigoriev I.V."/>
            <person name="Hibbett D.S."/>
            <person name="Martin F."/>
        </authorList>
    </citation>
    <scope>NUCLEOTIDE SEQUENCE [LARGE SCALE GENOMIC DNA]</scope>
    <source>
        <strain evidence="2">LaAM-08-1</strain>
    </source>
</reference>